<accession>X0S429</accession>
<dbReference type="InterPro" id="IPR036849">
    <property type="entry name" value="Enolase-like_C_sf"/>
</dbReference>
<organism evidence="9">
    <name type="scientific">marine sediment metagenome</name>
    <dbReference type="NCBI Taxonomy" id="412755"/>
    <lineage>
        <taxon>unclassified sequences</taxon>
        <taxon>metagenomes</taxon>
        <taxon>ecological metagenomes</taxon>
    </lineage>
</organism>
<dbReference type="InterPro" id="IPR000941">
    <property type="entry name" value="Enolase"/>
</dbReference>
<comment type="similarity">
    <text evidence="2">Belongs to the enolase family.</text>
</comment>
<dbReference type="InterPro" id="IPR020810">
    <property type="entry name" value="Enolase_C"/>
</dbReference>
<dbReference type="GO" id="GO:0004634">
    <property type="term" value="F:phosphopyruvate hydratase activity"/>
    <property type="evidence" value="ECO:0007669"/>
    <property type="project" value="UniProtKB-EC"/>
</dbReference>
<dbReference type="Gene3D" id="3.20.20.120">
    <property type="entry name" value="Enolase-like C-terminal domain"/>
    <property type="match status" value="1"/>
</dbReference>
<evidence type="ECO:0000259" key="8">
    <source>
        <dbReference type="SMART" id="SM01193"/>
    </source>
</evidence>
<protein>
    <recommendedName>
        <fullName evidence="3">phosphopyruvate hydratase</fullName>
        <ecNumber evidence="3">4.2.1.11</ecNumber>
    </recommendedName>
</protein>
<evidence type="ECO:0000256" key="5">
    <source>
        <dbReference type="ARBA" id="ARBA00023152"/>
    </source>
</evidence>
<dbReference type="PRINTS" id="PR00148">
    <property type="entry name" value="ENOLASE"/>
</dbReference>
<name>X0S429_9ZZZZ</name>
<dbReference type="PANTHER" id="PTHR11902">
    <property type="entry name" value="ENOLASE"/>
    <property type="match status" value="1"/>
</dbReference>
<dbReference type="UniPathway" id="UPA00109">
    <property type="reaction ID" value="UER00187"/>
</dbReference>
<dbReference type="SUPFAM" id="SSF51604">
    <property type="entry name" value="Enolase C-terminal domain-like"/>
    <property type="match status" value="1"/>
</dbReference>
<comment type="pathway">
    <text evidence="1">Carbohydrate degradation; glycolysis; pyruvate from D-glyceraldehyde 3-phosphate: step 4/5.</text>
</comment>
<evidence type="ECO:0000256" key="3">
    <source>
        <dbReference type="ARBA" id="ARBA00012058"/>
    </source>
</evidence>
<reference evidence="9" key="1">
    <citation type="journal article" date="2014" name="Front. Microbiol.">
        <title>High frequency of phylogenetically diverse reductive dehalogenase-homologous genes in deep subseafloor sedimentary metagenomes.</title>
        <authorList>
            <person name="Kawai M."/>
            <person name="Futagami T."/>
            <person name="Toyoda A."/>
            <person name="Takaki Y."/>
            <person name="Nishi S."/>
            <person name="Hori S."/>
            <person name="Arai W."/>
            <person name="Tsubouchi T."/>
            <person name="Morono Y."/>
            <person name="Uchiyama I."/>
            <person name="Ito T."/>
            <person name="Fujiyama A."/>
            <person name="Inagaki F."/>
            <person name="Takami H."/>
        </authorList>
    </citation>
    <scope>NUCLEOTIDE SEQUENCE</scope>
    <source>
        <strain evidence="9">Expedition CK06-06</strain>
    </source>
</reference>
<evidence type="ECO:0000256" key="1">
    <source>
        <dbReference type="ARBA" id="ARBA00005031"/>
    </source>
</evidence>
<dbReference type="EC" id="4.2.1.11" evidence="3"/>
<evidence type="ECO:0000256" key="2">
    <source>
        <dbReference type="ARBA" id="ARBA00009604"/>
    </source>
</evidence>
<dbReference type="PANTHER" id="PTHR11902:SF1">
    <property type="entry name" value="ENOLASE"/>
    <property type="match status" value="1"/>
</dbReference>
<dbReference type="GO" id="GO:0000015">
    <property type="term" value="C:phosphopyruvate hydratase complex"/>
    <property type="evidence" value="ECO:0007669"/>
    <property type="project" value="InterPro"/>
</dbReference>
<dbReference type="SMART" id="SM01193">
    <property type="entry name" value="Enolase_N"/>
    <property type="match status" value="1"/>
</dbReference>
<dbReference type="AlphaFoldDB" id="X0S429"/>
<feature type="domain" description="Enolase N-terminal" evidence="8">
    <location>
        <begin position="5"/>
        <end position="133"/>
    </location>
</feature>
<dbReference type="GO" id="GO:0000287">
    <property type="term" value="F:magnesium ion binding"/>
    <property type="evidence" value="ECO:0007669"/>
    <property type="project" value="InterPro"/>
</dbReference>
<dbReference type="SFLD" id="SFLDG00178">
    <property type="entry name" value="enolase"/>
    <property type="match status" value="1"/>
</dbReference>
<dbReference type="GO" id="GO:0006096">
    <property type="term" value="P:glycolytic process"/>
    <property type="evidence" value="ECO:0007669"/>
    <property type="project" value="UniProtKB-UniPathway"/>
</dbReference>
<dbReference type="InterPro" id="IPR029017">
    <property type="entry name" value="Enolase-like_N"/>
</dbReference>
<feature type="non-terminal residue" evidence="9">
    <location>
        <position position="365"/>
    </location>
</feature>
<evidence type="ECO:0000259" key="7">
    <source>
        <dbReference type="SMART" id="SM01192"/>
    </source>
</evidence>
<dbReference type="Gene3D" id="3.30.390.10">
    <property type="entry name" value="Enolase-like, N-terminal domain"/>
    <property type="match status" value="1"/>
</dbReference>
<evidence type="ECO:0000256" key="6">
    <source>
        <dbReference type="ARBA" id="ARBA00023239"/>
    </source>
</evidence>
<dbReference type="SFLD" id="SFLDS00001">
    <property type="entry name" value="Enolase"/>
    <property type="match status" value="1"/>
</dbReference>
<keyword evidence="5" id="KW-0324">Glycolysis</keyword>
<evidence type="ECO:0000313" key="9">
    <source>
        <dbReference type="EMBL" id="GAF75833.1"/>
    </source>
</evidence>
<feature type="domain" description="Enolase C-terminal TIM barrel" evidence="7">
    <location>
        <begin position="138"/>
        <end position="364"/>
    </location>
</feature>
<proteinExistence type="inferred from homology"/>
<dbReference type="SMART" id="SM01192">
    <property type="entry name" value="Enolase_C"/>
    <property type="match status" value="1"/>
</dbReference>
<dbReference type="SFLD" id="SFLDF00002">
    <property type="entry name" value="enolase"/>
    <property type="match status" value="1"/>
</dbReference>
<dbReference type="SUPFAM" id="SSF54826">
    <property type="entry name" value="Enolase N-terminal domain-like"/>
    <property type="match status" value="1"/>
</dbReference>
<gene>
    <name evidence="9" type="ORF">S01H1_13436</name>
</gene>
<sequence length="365" mass="38501">MKESISSVKGREVLDSRGNPTIEVEVETEGGDLGWAIVPSGASTGVHEAVELRDGGPRYHGRGVLKAISSVECIAAEIVGLDVREQGVIDRLMIELDGTANKSKLGGNAILGVSLACARAAAASTGKQLYEYVGEGEEGLLPAPFFNVINGGKHAGNLLDFQEFMVAPLGVESFREALRMGSEIYHALKGQLRSAYGPAAINVGDEGGFNPPLSRPEEALDVIVKAVEEMGYGDIVSLALDVAASSFYREGEGYSVAGETLEAGELIDLYGELVDAYPIVSIEDPLHEDDFEGFAEVTRRLPVQVVGDDLLVTSVSRLKRGLEMGAGNALLWKVNQVGTLTEALEAASVALGNGWGVMASHRSGD</sequence>
<dbReference type="Pfam" id="PF03952">
    <property type="entry name" value="Enolase_N"/>
    <property type="match status" value="1"/>
</dbReference>
<keyword evidence="6" id="KW-0456">Lyase</keyword>
<evidence type="ECO:0000256" key="4">
    <source>
        <dbReference type="ARBA" id="ARBA00022842"/>
    </source>
</evidence>
<dbReference type="Pfam" id="PF00113">
    <property type="entry name" value="Enolase_C"/>
    <property type="match status" value="1"/>
</dbReference>
<comment type="caution">
    <text evidence="9">The sequence shown here is derived from an EMBL/GenBank/DDBJ whole genome shotgun (WGS) entry which is preliminary data.</text>
</comment>
<dbReference type="CDD" id="cd03313">
    <property type="entry name" value="enolase"/>
    <property type="match status" value="1"/>
</dbReference>
<dbReference type="HAMAP" id="MF_00318">
    <property type="entry name" value="Enolase"/>
    <property type="match status" value="1"/>
</dbReference>
<dbReference type="InterPro" id="IPR020811">
    <property type="entry name" value="Enolase_N"/>
</dbReference>
<dbReference type="EMBL" id="BARS01006932">
    <property type="protein sequence ID" value="GAF75833.1"/>
    <property type="molecule type" value="Genomic_DNA"/>
</dbReference>
<keyword evidence="4" id="KW-0460">Magnesium</keyword>
<dbReference type="NCBIfam" id="TIGR01060">
    <property type="entry name" value="eno"/>
    <property type="match status" value="1"/>
</dbReference>